<dbReference type="OrthoDB" id="10064489at2759"/>
<proteinExistence type="predicted"/>
<organism evidence="1 2">
    <name type="scientific">Ascobolus immersus RN42</name>
    <dbReference type="NCBI Taxonomy" id="1160509"/>
    <lineage>
        <taxon>Eukaryota</taxon>
        <taxon>Fungi</taxon>
        <taxon>Dikarya</taxon>
        <taxon>Ascomycota</taxon>
        <taxon>Pezizomycotina</taxon>
        <taxon>Pezizomycetes</taxon>
        <taxon>Pezizales</taxon>
        <taxon>Ascobolaceae</taxon>
        <taxon>Ascobolus</taxon>
    </lineage>
</organism>
<dbReference type="Proteomes" id="UP000275078">
    <property type="component" value="Unassembled WGS sequence"/>
</dbReference>
<evidence type="ECO:0000313" key="2">
    <source>
        <dbReference type="Proteomes" id="UP000275078"/>
    </source>
</evidence>
<gene>
    <name evidence="1" type="ORF">BJ508DRAFT_132481</name>
</gene>
<sequence>MHAELTWWYTLLSDTEWHGLNVVVPESQAREIHLWTDAASTKRIGGFYIEGCWHSSKDGSSLMPNPSTIPLSQAFSSKPSLKLRKSKADSHIHSNSTATPGSTSHINLLELYAIFHALTLWGSQHFRNTILHIHCDNTTVIGWLLRRSTRSSNIKTLNLLRKFLARCSALNISLRCHCFFLSYPRIERYQTTKSLVESGSLNWRSLSNSTYSLALSLASHSRSLSHWTLFLSRFLHGTTA</sequence>
<dbReference type="AlphaFoldDB" id="A0A3N4I1F4"/>
<reference evidence="1 2" key="1">
    <citation type="journal article" date="2018" name="Nat. Ecol. Evol.">
        <title>Pezizomycetes genomes reveal the molecular basis of ectomycorrhizal truffle lifestyle.</title>
        <authorList>
            <person name="Murat C."/>
            <person name="Payen T."/>
            <person name="Noel B."/>
            <person name="Kuo A."/>
            <person name="Morin E."/>
            <person name="Chen J."/>
            <person name="Kohler A."/>
            <person name="Krizsan K."/>
            <person name="Balestrini R."/>
            <person name="Da Silva C."/>
            <person name="Montanini B."/>
            <person name="Hainaut M."/>
            <person name="Levati E."/>
            <person name="Barry K.W."/>
            <person name="Belfiori B."/>
            <person name="Cichocki N."/>
            <person name="Clum A."/>
            <person name="Dockter R.B."/>
            <person name="Fauchery L."/>
            <person name="Guy J."/>
            <person name="Iotti M."/>
            <person name="Le Tacon F."/>
            <person name="Lindquist E.A."/>
            <person name="Lipzen A."/>
            <person name="Malagnac F."/>
            <person name="Mello A."/>
            <person name="Molinier V."/>
            <person name="Miyauchi S."/>
            <person name="Poulain J."/>
            <person name="Riccioni C."/>
            <person name="Rubini A."/>
            <person name="Sitrit Y."/>
            <person name="Splivallo R."/>
            <person name="Traeger S."/>
            <person name="Wang M."/>
            <person name="Zifcakova L."/>
            <person name="Wipf D."/>
            <person name="Zambonelli A."/>
            <person name="Paolocci F."/>
            <person name="Nowrousian M."/>
            <person name="Ottonello S."/>
            <person name="Baldrian P."/>
            <person name="Spatafora J.W."/>
            <person name="Henrissat B."/>
            <person name="Nagy L.G."/>
            <person name="Aury J.M."/>
            <person name="Wincker P."/>
            <person name="Grigoriev I.V."/>
            <person name="Bonfante P."/>
            <person name="Martin F.M."/>
        </authorList>
    </citation>
    <scope>NUCLEOTIDE SEQUENCE [LARGE SCALE GENOMIC DNA]</scope>
    <source>
        <strain evidence="1 2">RN42</strain>
    </source>
</reference>
<dbReference type="EMBL" id="ML119693">
    <property type="protein sequence ID" value="RPA79913.1"/>
    <property type="molecule type" value="Genomic_DNA"/>
</dbReference>
<name>A0A3N4I1F4_ASCIM</name>
<accession>A0A3N4I1F4</accession>
<protein>
    <submittedName>
        <fullName evidence="1">Uncharacterized protein</fullName>
    </submittedName>
</protein>
<evidence type="ECO:0000313" key="1">
    <source>
        <dbReference type="EMBL" id="RPA79913.1"/>
    </source>
</evidence>
<keyword evidence="2" id="KW-1185">Reference proteome</keyword>